<dbReference type="EMBL" id="MCRM02000020">
    <property type="protein sequence ID" value="PNV73969.1"/>
    <property type="molecule type" value="Genomic_DNA"/>
</dbReference>
<evidence type="ECO:0000313" key="1">
    <source>
        <dbReference type="EMBL" id="PNV73969.1"/>
    </source>
</evidence>
<proteinExistence type="predicted"/>
<accession>A0ABX4YFK9</accession>
<reference evidence="1" key="1">
    <citation type="submission" date="2018-01" db="EMBL/GenBank/DDBJ databases">
        <title>Genomic characterization of Leptospira inadai serogroup Lyme isolated from captured rat in Brazil and comparative analysis with human reference strain.</title>
        <authorList>
            <person name="Moreno L.Z."/>
            <person name="Loureiro A.P."/>
            <person name="Miraglia F."/>
            <person name="Kremer F.S."/>
            <person name="Eslabao M.R."/>
            <person name="Dellagostin O.A."/>
            <person name="Lilenbaum W."/>
            <person name="Moreno A.M."/>
        </authorList>
    </citation>
    <scope>NUCLEOTIDE SEQUENCE [LARGE SCALE GENOMIC DNA]</scope>
    <source>
        <strain evidence="1">M34/99</strain>
    </source>
</reference>
<name>A0ABX4YFK9_9LEPT</name>
<gene>
    <name evidence="1" type="ORF">BES34_016250</name>
</gene>
<organism evidence="1 2">
    <name type="scientific">Leptospira inadai serovar Lyme</name>
    <dbReference type="NCBI Taxonomy" id="293084"/>
    <lineage>
        <taxon>Bacteria</taxon>
        <taxon>Pseudomonadati</taxon>
        <taxon>Spirochaetota</taxon>
        <taxon>Spirochaetia</taxon>
        <taxon>Leptospirales</taxon>
        <taxon>Leptospiraceae</taxon>
        <taxon>Leptospira</taxon>
    </lineage>
</organism>
<keyword evidence="2" id="KW-1185">Reference proteome</keyword>
<dbReference type="Proteomes" id="UP000094669">
    <property type="component" value="Unassembled WGS sequence"/>
</dbReference>
<sequence>MEIYFFIKKLPLEKLFQSRASLDFFLKNLPAFSRSLFLIFFDSRIARFYKVTLDLRRVGSETGN</sequence>
<comment type="caution">
    <text evidence="1">The sequence shown here is derived from an EMBL/GenBank/DDBJ whole genome shotgun (WGS) entry which is preliminary data.</text>
</comment>
<evidence type="ECO:0000313" key="2">
    <source>
        <dbReference type="Proteomes" id="UP000094669"/>
    </source>
</evidence>
<protein>
    <submittedName>
        <fullName evidence="1">Uncharacterized protein</fullName>
    </submittedName>
</protein>